<protein>
    <submittedName>
        <fullName evidence="2">Uncharacterized protein</fullName>
    </submittedName>
</protein>
<sequence length="87" mass="9425">AHPRHHPVPAGRAVRPRGGRAVAAGADQPLRRAALCQAQGASRPSHRGCQGAAFNPGKPHRLGRRRPGRRDNSHDAEVRKLLRVDLL</sequence>
<reference evidence="2" key="1">
    <citation type="submission" date="2020-02" db="EMBL/GenBank/DDBJ databases">
        <authorList>
            <person name="Meier V. D."/>
        </authorList>
    </citation>
    <scope>NUCLEOTIDE SEQUENCE</scope>
    <source>
        <strain evidence="2">AVDCRST_MAG10</strain>
    </source>
</reference>
<gene>
    <name evidence="2" type="ORF">AVDCRST_MAG10-2596</name>
</gene>
<feature type="region of interest" description="Disordered" evidence="1">
    <location>
        <begin position="1"/>
        <end position="23"/>
    </location>
</feature>
<feature type="compositionally biased region" description="Basic residues" evidence="1">
    <location>
        <begin position="58"/>
        <end position="68"/>
    </location>
</feature>
<organism evidence="2">
    <name type="scientific">uncultured Acidimicrobiales bacterium</name>
    <dbReference type="NCBI Taxonomy" id="310071"/>
    <lineage>
        <taxon>Bacteria</taxon>
        <taxon>Bacillati</taxon>
        <taxon>Actinomycetota</taxon>
        <taxon>Acidimicrobiia</taxon>
        <taxon>Acidimicrobiales</taxon>
        <taxon>environmental samples</taxon>
    </lineage>
</organism>
<feature type="non-terminal residue" evidence="2">
    <location>
        <position position="1"/>
    </location>
</feature>
<dbReference type="EMBL" id="CADCTB010000159">
    <property type="protein sequence ID" value="CAA9257999.1"/>
    <property type="molecule type" value="Genomic_DNA"/>
</dbReference>
<proteinExistence type="predicted"/>
<name>A0A6J4ISH3_9ACTN</name>
<feature type="region of interest" description="Disordered" evidence="1">
    <location>
        <begin position="36"/>
        <end position="76"/>
    </location>
</feature>
<evidence type="ECO:0000256" key="1">
    <source>
        <dbReference type="SAM" id="MobiDB-lite"/>
    </source>
</evidence>
<dbReference type="AlphaFoldDB" id="A0A6J4ISH3"/>
<accession>A0A6J4ISH3</accession>
<feature type="non-terminal residue" evidence="2">
    <location>
        <position position="87"/>
    </location>
</feature>
<evidence type="ECO:0000313" key="2">
    <source>
        <dbReference type="EMBL" id="CAA9257999.1"/>
    </source>
</evidence>